<name>A0A2W5QWH0_9SPHN</name>
<protein>
    <recommendedName>
        <fullName evidence="3">Tape measure protein N-terminal domain-containing protein</fullName>
    </recommendedName>
</protein>
<feature type="compositionally biased region" description="Basic and acidic residues" evidence="2">
    <location>
        <begin position="425"/>
        <end position="434"/>
    </location>
</feature>
<gene>
    <name evidence="4" type="ORF">DI555_07065</name>
</gene>
<sequence length="821" mass="87851">MAVSEQVIVELIARTDALEREMRRAGQNTDRQLSAIESRFRQFGGYLAGILGGVSAAAMVSEFLSLADASKSLDAQLRLATSGFGSFAKAQADVRRIAADTRSGLEETAALYGNFSRGAKELGADQEAAARATETFSKTLKISGADANQAASATLQFGQALAAGALRGDELNSILEASPRLARLLTDSLGVPIGAIKQLGEEGKLTSDKLLNALTNTKFTAGIDAEFRGLPVSFEDAMTQVRNAAIITFGGFDRGGQFSTALANFITDGSNGFKDLEQDAVEMGIQVRASIEGLVGAFEPVFEEARRFFNFVKEQAGSDNLKFDMGREWRDLDNLTEWSSRGETGVERWINKNLWGIESGRTDFEGRYRRDSAASEARSRGEMGERAANDLINRYFDRNGNSLRTAAAPKYNPGPSASEQKAAQRKAEAEARKAEQERLRAIRDEAASARESAQLEDDINAAKAALATATEDVLRFQLDAIESERKQQVADIETQVKLGKLGREEADRRILINSELASLRGELVKRRAAEADAALQAARYRDEASTLQVESQLITSREARRDVELRILDLAYKEEEAAIRRAAANGQIADLDEALANLRRRQAAEIEGTKRANESPLEQRRRQVRETAANMSDAVENIELNAVDRLTDGLADATTEFLHLGGVAGDVLNSIINDFIRLAAQQAIFGSLGGGSGGGGLLGGLGKLFGIAGARAAGGPVSGGQTYLVGENGPELFRASASGTIVPNHQLNATAAASMTGVRAAVSGATGTVAQALHFDLRGAVVTEDLLAQMNQMAQEAAIQGAQGGRALAARDLKAMSRPRM</sequence>
<organism evidence="4 5">
    <name type="scientific">Novosphingobium pentaromativorans</name>
    <dbReference type="NCBI Taxonomy" id="205844"/>
    <lineage>
        <taxon>Bacteria</taxon>
        <taxon>Pseudomonadati</taxon>
        <taxon>Pseudomonadota</taxon>
        <taxon>Alphaproteobacteria</taxon>
        <taxon>Sphingomonadales</taxon>
        <taxon>Sphingomonadaceae</taxon>
        <taxon>Novosphingobium</taxon>
    </lineage>
</organism>
<accession>A0A2W5QWH0</accession>
<evidence type="ECO:0000256" key="2">
    <source>
        <dbReference type="SAM" id="MobiDB-lite"/>
    </source>
</evidence>
<evidence type="ECO:0000256" key="1">
    <source>
        <dbReference type="SAM" id="Coils"/>
    </source>
</evidence>
<proteinExistence type="predicted"/>
<reference evidence="4 5" key="1">
    <citation type="submission" date="2017-08" db="EMBL/GenBank/DDBJ databases">
        <title>Infants hospitalized years apart are colonized by the same room-sourced microbial strains.</title>
        <authorList>
            <person name="Brooks B."/>
            <person name="Olm M.R."/>
            <person name="Firek B.A."/>
            <person name="Baker R."/>
            <person name="Thomas B.C."/>
            <person name="Morowitz M.J."/>
            <person name="Banfield J.F."/>
        </authorList>
    </citation>
    <scope>NUCLEOTIDE SEQUENCE [LARGE SCALE GENOMIC DNA]</scope>
    <source>
        <strain evidence="4">S2_005_002_R2_33</strain>
    </source>
</reference>
<dbReference type="AlphaFoldDB" id="A0A2W5QWH0"/>
<dbReference type="Pfam" id="PF20155">
    <property type="entry name" value="TMP_3"/>
    <property type="match status" value="1"/>
</dbReference>
<dbReference type="Proteomes" id="UP000249082">
    <property type="component" value="Unassembled WGS sequence"/>
</dbReference>
<evidence type="ECO:0000313" key="4">
    <source>
        <dbReference type="EMBL" id="PZQ55780.1"/>
    </source>
</evidence>
<dbReference type="EMBL" id="QFPX01000005">
    <property type="protein sequence ID" value="PZQ55780.1"/>
    <property type="molecule type" value="Genomic_DNA"/>
</dbReference>
<dbReference type="InterPro" id="IPR013491">
    <property type="entry name" value="Tape_meas_N"/>
</dbReference>
<dbReference type="NCBIfam" id="TIGR02675">
    <property type="entry name" value="tape_meas_nterm"/>
    <property type="match status" value="1"/>
</dbReference>
<feature type="coiled-coil region" evidence="1">
    <location>
        <begin position="581"/>
        <end position="641"/>
    </location>
</feature>
<evidence type="ECO:0000313" key="5">
    <source>
        <dbReference type="Proteomes" id="UP000249082"/>
    </source>
</evidence>
<feature type="domain" description="Tape measure protein N-terminal" evidence="3">
    <location>
        <begin position="62"/>
        <end position="253"/>
    </location>
</feature>
<comment type="caution">
    <text evidence="4">The sequence shown here is derived from an EMBL/GenBank/DDBJ whole genome shotgun (WGS) entry which is preliminary data.</text>
</comment>
<evidence type="ECO:0000259" key="3">
    <source>
        <dbReference type="Pfam" id="PF20155"/>
    </source>
</evidence>
<keyword evidence="1" id="KW-0175">Coiled coil</keyword>
<feature type="region of interest" description="Disordered" evidence="2">
    <location>
        <begin position="404"/>
        <end position="434"/>
    </location>
</feature>